<dbReference type="Pfam" id="PF13899">
    <property type="entry name" value="Thioredoxin_7"/>
    <property type="match status" value="1"/>
</dbReference>
<dbReference type="AlphaFoldDB" id="A0A7C4LJ82"/>
<feature type="region of interest" description="Disordered" evidence="1">
    <location>
        <begin position="1"/>
        <end position="25"/>
    </location>
</feature>
<gene>
    <name evidence="2" type="ORF">ENS64_02420</name>
</gene>
<dbReference type="SUPFAM" id="SSF52833">
    <property type="entry name" value="Thioredoxin-like"/>
    <property type="match status" value="1"/>
</dbReference>
<sequence length="378" mass="41596">MAAPRRNQTQTHSSPPGLCRQPTAGPSLEADCANWSSGRNPFDIRVRVGCSWESAPPSYPYRRIRTRQFRSIVFPNLFPHFSVARATVGHELAGPASEPATPRNARGPPRGSTVRPSGQYDSGVDPPPLVTLADPAAELTASLYKAYFEHAQVRQTLYDFRTLAIPTVGERAAEAAELATDLGLPPTIANSPRIAIVNAEGNVLAWTSVADLIAEGGTVSPDRLLAFLQPHAPARLDARQLLEDALARARAENKRVLVQQTATWCGPCWLLSRFLDQHRPIWEKDYIWVKIDERWEHAREVIDPLRRGAEGGIPWMAILNAEGQVLVTSNGPDGENVGFPSASEPNGIRHFVRMFQTTAQRLTDDDLARLRQALETDG</sequence>
<name>A0A7C4LJ82_9PLAN</name>
<evidence type="ECO:0000256" key="1">
    <source>
        <dbReference type="SAM" id="MobiDB-lite"/>
    </source>
</evidence>
<comment type="caution">
    <text evidence="2">The sequence shown here is derived from an EMBL/GenBank/DDBJ whole genome shotgun (WGS) entry which is preliminary data.</text>
</comment>
<feature type="region of interest" description="Disordered" evidence="1">
    <location>
        <begin position="93"/>
        <end position="124"/>
    </location>
</feature>
<dbReference type="Gene3D" id="3.40.30.10">
    <property type="entry name" value="Glutaredoxin"/>
    <property type="match status" value="1"/>
</dbReference>
<dbReference type="EMBL" id="DSVQ01000006">
    <property type="protein sequence ID" value="HGT38113.1"/>
    <property type="molecule type" value="Genomic_DNA"/>
</dbReference>
<organism evidence="2">
    <name type="scientific">Schlesneria paludicola</name>
    <dbReference type="NCBI Taxonomy" id="360056"/>
    <lineage>
        <taxon>Bacteria</taxon>
        <taxon>Pseudomonadati</taxon>
        <taxon>Planctomycetota</taxon>
        <taxon>Planctomycetia</taxon>
        <taxon>Planctomycetales</taxon>
        <taxon>Planctomycetaceae</taxon>
        <taxon>Schlesneria</taxon>
    </lineage>
</organism>
<feature type="compositionally biased region" description="Polar residues" evidence="1">
    <location>
        <begin position="1"/>
        <end position="14"/>
    </location>
</feature>
<evidence type="ECO:0000313" key="2">
    <source>
        <dbReference type="EMBL" id="HGT38113.1"/>
    </source>
</evidence>
<dbReference type="InterPro" id="IPR036249">
    <property type="entry name" value="Thioredoxin-like_sf"/>
</dbReference>
<protein>
    <submittedName>
        <fullName evidence="2">Thioredoxin family protein</fullName>
    </submittedName>
</protein>
<proteinExistence type="predicted"/>
<reference evidence="2" key="1">
    <citation type="journal article" date="2020" name="mSystems">
        <title>Genome- and Community-Level Interaction Insights into Carbon Utilization and Element Cycling Functions of Hydrothermarchaeota in Hydrothermal Sediment.</title>
        <authorList>
            <person name="Zhou Z."/>
            <person name="Liu Y."/>
            <person name="Xu W."/>
            <person name="Pan J."/>
            <person name="Luo Z.H."/>
            <person name="Li M."/>
        </authorList>
    </citation>
    <scope>NUCLEOTIDE SEQUENCE [LARGE SCALE GENOMIC DNA]</scope>
    <source>
        <strain evidence="2">SpSt-508</strain>
    </source>
</reference>
<accession>A0A7C4LJ82</accession>